<dbReference type="Proteomes" id="UP000053989">
    <property type="component" value="Unassembled WGS sequence"/>
</dbReference>
<gene>
    <name evidence="2" type="ORF">SCLCIDRAFT_1222389</name>
</gene>
<reference evidence="3" key="2">
    <citation type="submission" date="2015-01" db="EMBL/GenBank/DDBJ databases">
        <title>Evolutionary Origins and Diversification of the Mycorrhizal Mutualists.</title>
        <authorList>
            <consortium name="DOE Joint Genome Institute"/>
            <consortium name="Mycorrhizal Genomics Consortium"/>
            <person name="Kohler A."/>
            <person name="Kuo A."/>
            <person name="Nagy L.G."/>
            <person name="Floudas D."/>
            <person name="Copeland A."/>
            <person name="Barry K.W."/>
            <person name="Cichocki N."/>
            <person name="Veneault-Fourrey C."/>
            <person name="LaButti K."/>
            <person name="Lindquist E.A."/>
            <person name="Lipzen A."/>
            <person name="Lundell T."/>
            <person name="Morin E."/>
            <person name="Murat C."/>
            <person name="Riley R."/>
            <person name="Ohm R."/>
            <person name="Sun H."/>
            <person name="Tunlid A."/>
            <person name="Henrissat B."/>
            <person name="Grigoriev I.V."/>
            <person name="Hibbett D.S."/>
            <person name="Martin F."/>
        </authorList>
    </citation>
    <scope>NUCLEOTIDE SEQUENCE [LARGE SCALE GENOMIC DNA]</scope>
    <source>
        <strain evidence="3">Foug A</strain>
    </source>
</reference>
<feature type="region of interest" description="Disordered" evidence="1">
    <location>
        <begin position="1"/>
        <end position="30"/>
    </location>
</feature>
<dbReference type="EMBL" id="KN822165">
    <property type="protein sequence ID" value="KIM53973.1"/>
    <property type="molecule type" value="Genomic_DNA"/>
</dbReference>
<feature type="non-terminal residue" evidence="2">
    <location>
        <position position="109"/>
    </location>
</feature>
<feature type="region of interest" description="Disordered" evidence="1">
    <location>
        <begin position="64"/>
        <end position="84"/>
    </location>
</feature>
<evidence type="ECO:0000313" key="2">
    <source>
        <dbReference type="EMBL" id="KIM53973.1"/>
    </source>
</evidence>
<evidence type="ECO:0000256" key="1">
    <source>
        <dbReference type="SAM" id="MobiDB-lite"/>
    </source>
</evidence>
<sequence length="109" mass="12164">MKIPLQGRSLRNPRFHKTADGKPSQKWRMDSCGTEVSDKASSCVYTFSGIVAEQLAYMLRSSELPDKPPRSYLGPRDPGTPRSLAHIQKWLGPKLGPSKPVPEKKECKV</sequence>
<accession>A0A0C2YWH1</accession>
<evidence type="ECO:0000313" key="3">
    <source>
        <dbReference type="Proteomes" id="UP000053989"/>
    </source>
</evidence>
<dbReference type="AlphaFoldDB" id="A0A0C2YWH1"/>
<dbReference type="InParanoid" id="A0A0C2YWH1"/>
<protein>
    <submittedName>
        <fullName evidence="2">Uncharacterized protein</fullName>
    </submittedName>
</protein>
<proteinExistence type="predicted"/>
<name>A0A0C2YWH1_9AGAM</name>
<dbReference type="HOGENOM" id="CLU_2190337_0_0_1"/>
<organism evidence="2 3">
    <name type="scientific">Scleroderma citrinum Foug A</name>
    <dbReference type="NCBI Taxonomy" id="1036808"/>
    <lineage>
        <taxon>Eukaryota</taxon>
        <taxon>Fungi</taxon>
        <taxon>Dikarya</taxon>
        <taxon>Basidiomycota</taxon>
        <taxon>Agaricomycotina</taxon>
        <taxon>Agaricomycetes</taxon>
        <taxon>Agaricomycetidae</taxon>
        <taxon>Boletales</taxon>
        <taxon>Sclerodermatineae</taxon>
        <taxon>Sclerodermataceae</taxon>
        <taxon>Scleroderma</taxon>
    </lineage>
</organism>
<keyword evidence="3" id="KW-1185">Reference proteome</keyword>
<reference evidence="2 3" key="1">
    <citation type="submission" date="2014-04" db="EMBL/GenBank/DDBJ databases">
        <authorList>
            <consortium name="DOE Joint Genome Institute"/>
            <person name="Kuo A."/>
            <person name="Kohler A."/>
            <person name="Nagy L.G."/>
            <person name="Floudas D."/>
            <person name="Copeland A."/>
            <person name="Barry K.W."/>
            <person name="Cichocki N."/>
            <person name="Veneault-Fourrey C."/>
            <person name="LaButti K."/>
            <person name="Lindquist E.A."/>
            <person name="Lipzen A."/>
            <person name="Lundell T."/>
            <person name="Morin E."/>
            <person name="Murat C."/>
            <person name="Sun H."/>
            <person name="Tunlid A."/>
            <person name="Henrissat B."/>
            <person name="Grigoriev I.V."/>
            <person name="Hibbett D.S."/>
            <person name="Martin F."/>
            <person name="Nordberg H.P."/>
            <person name="Cantor M.N."/>
            <person name="Hua S.X."/>
        </authorList>
    </citation>
    <scope>NUCLEOTIDE SEQUENCE [LARGE SCALE GENOMIC DNA]</scope>
    <source>
        <strain evidence="2 3">Foug A</strain>
    </source>
</reference>